<proteinExistence type="predicted"/>
<dbReference type="Proteomes" id="UP001177670">
    <property type="component" value="Unassembled WGS sequence"/>
</dbReference>
<evidence type="ECO:0000256" key="1">
    <source>
        <dbReference type="SAM" id="MobiDB-lite"/>
    </source>
</evidence>
<gene>
    <name evidence="2" type="ORF">K0M31_010850</name>
</gene>
<feature type="non-terminal residue" evidence="2">
    <location>
        <position position="1"/>
    </location>
</feature>
<comment type="caution">
    <text evidence="2">The sequence shown here is derived from an EMBL/GenBank/DDBJ whole genome shotgun (WGS) entry which is preliminary data.</text>
</comment>
<protein>
    <submittedName>
        <fullName evidence="2">Uncharacterized protein</fullName>
    </submittedName>
</protein>
<dbReference type="EMBL" id="JAHYIQ010000028">
    <property type="protein sequence ID" value="KAK1121069.1"/>
    <property type="molecule type" value="Genomic_DNA"/>
</dbReference>
<dbReference type="AlphaFoldDB" id="A0AA40FKZ8"/>
<evidence type="ECO:0000313" key="2">
    <source>
        <dbReference type="EMBL" id="KAK1121069.1"/>
    </source>
</evidence>
<organism evidence="2 3">
    <name type="scientific">Melipona bicolor</name>
    <dbReference type="NCBI Taxonomy" id="60889"/>
    <lineage>
        <taxon>Eukaryota</taxon>
        <taxon>Metazoa</taxon>
        <taxon>Ecdysozoa</taxon>
        <taxon>Arthropoda</taxon>
        <taxon>Hexapoda</taxon>
        <taxon>Insecta</taxon>
        <taxon>Pterygota</taxon>
        <taxon>Neoptera</taxon>
        <taxon>Endopterygota</taxon>
        <taxon>Hymenoptera</taxon>
        <taxon>Apocrita</taxon>
        <taxon>Aculeata</taxon>
        <taxon>Apoidea</taxon>
        <taxon>Anthophila</taxon>
        <taxon>Apidae</taxon>
        <taxon>Melipona</taxon>
    </lineage>
</organism>
<keyword evidence="3" id="KW-1185">Reference proteome</keyword>
<name>A0AA40FKZ8_9HYME</name>
<reference evidence="2" key="1">
    <citation type="submission" date="2021-10" db="EMBL/GenBank/DDBJ databases">
        <title>Melipona bicolor Genome sequencing and assembly.</title>
        <authorList>
            <person name="Araujo N.S."/>
            <person name="Arias M.C."/>
        </authorList>
    </citation>
    <scope>NUCLEOTIDE SEQUENCE</scope>
    <source>
        <strain evidence="2">USP_2M_L1-L4_2017</strain>
        <tissue evidence="2">Whole body</tissue>
    </source>
</reference>
<feature type="compositionally biased region" description="Basic and acidic residues" evidence="1">
    <location>
        <begin position="1"/>
        <end position="11"/>
    </location>
</feature>
<accession>A0AA40FKZ8</accession>
<evidence type="ECO:0000313" key="3">
    <source>
        <dbReference type="Proteomes" id="UP001177670"/>
    </source>
</evidence>
<feature type="region of interest" description="Disordered" evidence="1">
    <location>
        <begin position="1"/>
        <end position="28"/>
    </location>
</feature>
<sequence length="59" mass="6519">VGHDVQKKDPAHGPSSLIGRRPRTSKVVEPMGVDKLGRFPRHEDRFIIGKVADSSFRGP</sequence>